<dbReference type="EC" id="1.4.3.5" evidence="4"/>
<dbReference type="PROSITE" id="PS01064">
    <property type="entry name" value="PYRIDOX_OXIDASE"/>
    <property type="match status" value="1"/>
</dbReference>
<dbReference type="RefSeq" id="XP_062880062.1">
    <property type="nucleotide sequence ID" value="XM_063023992.1"/>
</dbReference>
<keyword evidence="11" id="KW-1185">Reference proteome</keyword>
<comment type="pathway">
    <text evidence="2">Cofactor metabolism; pyridoxal 5'-phosphate salvage; pyridoxal 5'-phosphate from pyridoxamine 5'-phosphate: step 1/1.</text>
</comment>
<dbReference type="GO" id="GO:0010181">
    <property type="term" value="F:FMN binding"/>
    <property type="evidence" value="ECO:0007669"/>
    <property type="project" value="InterPro"/>
</dbReference>
<evidence type="ECO:0000256" key="5">
    <source>
        <dbReference type="ARBA" id="ARBA00022630"/>
    </source>
</evidence>
<evidence type="ECO:0000256" key="2">
    <source>
        <dbReference type="ARBA" id="ARBA00004738"/>
    </source>
</evidence>
<dbReference type="NCBIfam" id="TIGR00558">
    <property type="entry name" value="pdxH"/>
    <property type="match status" value="1"/>
</dbReference>
<sequence>MIPRLFSRITRTNCNQIRTMSTNQPIIFNPPTDQYGKAHLNGKELESSPITQFQKWYQEATEKVPRSAIPEKTTFSTARLPSGRVSSRVVLLKELDHRGFIVYSNWDQSKKAKDFESNKYASLNFFWPSLERQVRVEGIMEKVNRETSVRYFNTRPRGSKIGAWASPQSQVVQLRDELDVLYKHYEEKFKDLADDEIPCPELWGGVRIVPLEVEFWQGGASRLHDRFTYVREELEGEFAVHRICP</sequence>
<evidence type="ECO:0000259" key="8">
    <source>
        <dbReference type="Pfam" id="PF01243"/>
    </source>
</evidence>
<dbReference type="AlphaFoldDB" id="A0AAX4HGF6"/>
<dbReference type="SUPFAM" id="SSF50475">
    <property type="entry name" value="FMN-binding split barrel"/>
    <property type="match status" value="1"/>
</dbReference>
<protein>
    <recommendedName>
        <fullName evidence="4">pyridoxal 5'-phosphate synthase</fullName>
        <ecNumber evidence="4">1.4.3.5</ecNumber>
    </recommendedName>
</protein>
<evidence type="ECO:0000256" key="4">
    <source>
        <dbReference type="ARBA" id="ARBA00012801"/>
    </source>
</evidence>
<dbReference type="InterPro" id="IPR019576">
    <property type="entry name" value="Pyridoxamine_oxidase_dimer_C"/>
</dbReference>
<dbReference type="InterPro" id="IPR019740">
    <property type="entry name" value="Pyridox_Oxase_CS"/>
</dbReference>
<evidence type="ECO:0000256" key="1">
    <source>
        <dbReference type="ARBA" id="ARBA00001917"/>
    </source>
</evidence>
<evidence type="ECO:0000256" key="7">
    <source>
        <dbReference type="ARBA" id="ARBA00023002"/>
    </source>
</evidence>
<feature type="domain" description="Pyridoxamine 5'-phosphate oxidase N-terminal" evidence="8">
    <location>
        <begin position="74"/>
        <end position="180"/>
    </location>
</feature>
<gene>
    <name evidence="10" type="ORF">PUMCH_005082</name>
</gene>
<evidence type="ECO:0000256" key="6">
    <source>
        <dbReference type="ARBA" id="ARBA00022643"/>
    </source>
</evidence>
<feature type="domain" description="Pyridoxine 5'-phosphate oxidase dimerisation C-terminal" evidence="9">
    <location>
        <begin position="203"/>
        <end position="245"/>
    </location>
</feature>
<dbReference type="PANTHER" id="PTHR10851:SF0">
    <property type="entry name" value="PYRIDOXINE-5'-PHOSPHATE OXIDASE"/>
    <property type="match status" value="1"/>
</dbReference>
<evidence type="ECO:0000259" key="9">
    <source>
        <dbReference type="Pfam" id="PF10590"/>
    </source>
</evidence>
<dbReference type="EMBL" id="CP138900">
    <property type="protein sequence ID" value="WPK27685.1"/>
    <property type="molecule type" value="Genomic_DNA"/>
</dbReference>
<evidence type="ECO:0000313" key="11">
    <source>
        <dbReference type="Proteomes" id="UP001338582"/>
    </source>
</evidence>
<name>A0AAX4HGF6_9ASCO</name>
<proteinExistence type="predicted"/>
<dbReference type="GO" id="GO:0004733">
    <property type="term" value="F:pyridoxamine phosphate oxidase activity"/>
    <property type="evidence" value="ECO:0007669"/>
    <property type="project" value="UniProtKB-EC"/>
</dbReference>
<comment type="cofactor">
    <cofactor evidence="1">
        <name>FMN</name>
        <dbReference type="ChEBI" id="CHEBI:58210"/>
    </cofactor>
</comment>
<keyword evidence="5" id="KW-0285">Flavoprotein</keyword>
<evidence type="ECO:0000256" key="3">
    <source>
        <dbReference type="ARBA" id="ARBA00005037"/>
    </source>
</evidence>
<dbReference type="Proteomes" id="UP001338582">
    <property type="component" value="Chromosome 7"/>
</dbReference>
<dbReference type="InterPro" id="IPR011576">
    <property type="entry name" value="Pyridox_Oxase_N"/>
</dbReference>
<dbReference type="Gene3D" id="2.30.110.10">
    <property type="entry name" value="Electron Transport, Fmn-binding Protein, Chain A"/>
    <property type="match status" value="1"/>
</dbReference>
<dbReference type="InterPro" id="IPR000659">
    <property type="entry name" value="Pyridox_Oxase"/>
</dbReference>
<reference evidence="10 11" key="1">
    <citation type="submission" date="2023-10" db="EMBL/GenBank/DDBJ databases">
        <title>Draft Genome Sequence of Candida saopaulonensis from a very Premature Infant with Sepsis.</title>
        <authorList>
            <person name="Ning Y."/>
            <person name="Dai R."/>
            <person name="Xiao M."/>
            <person name="Xu Y."/>
            <person name="Yan Q."/>
            <person name="Zhang L."/>
        </authorList>
    </citation>
    <scope>NUCLEOTIDE SEQUENCE [LARGE SCALE GENOMIC DNA]</scope>
    <source>
        <strain evidence="10 11">19XY460</strain>
    </source>
</reference>
<dbReference type="KEGG" id="asau:88176141"/>
<dbReference type="NCBIfam" id="NF004231">
    <property type="entry name" value="PRK05679.1"/>
    <property type="match status" value="1"/>
</dbReference>
<dbReference type="Pfam" id="PF01243">
    <property type="entry name" value="PNPOx_N"/>
    <property type="match status" value="1"/>
</dbReference>
<keyword evidence="6" id="KW-0288">FMN</keyword>
<comment type="pathway">
    <text evidence="3">Cofactor metabolism; pyridoxal 5'-phosphate salvage; pyridoxal 5'-phosphate from pyridoxine 5'-phosphate: step 1/1.</text>
</comment>
<dbReference type="GO" id="GO:0008615">
    <property type="term" value="P:pyridoxine biosynthetic process"/>
    <property type="evidence" value="ECO:0007669"/>
    <property type="project" value="InterPro"/>
</dbReference>
<dbReference type="InterPro" id="IPR012349">
    <property type="entry name" value="Split_barrel_FMN-bd"/>
</dbReference>
<keyword evidence="7" id="KW-0560">Oxidoreductase</keyword>
<dbReference type="PIRSF" id="PIRSF000190">
    <property type="entry name" value="Pyd_amn-ph_oxd"/>
    <property type="match status" value="1"/>
</dbReference>
<dbReference type="PANTHER" id="PTHR10851">
    <property type="entry name" value="PYRIDOXINE-5-PHOSPHATE OXIDASE"/>
    <property type="match status" value="1"/>
</dbReference>
<organism evidence="10 11">
    <name type="scientific">Australozyma saopauloensis</name>
    <dbReference type="NCBI Taxonomy" id="291208"/>
    <lineage>
        <taxon>Eukaryota</taxon>
        <taxon>Fungi</taxon>
        <taxon>Dikarya</taxon>
        <taxon>Ascomycota</taxon>
        <taxon>Saccharomycotina</taxon>
        <taxon>Pichiomycetes</taxon>
        <taxon>Metschnikowiaceae</taxon>
        <taxon>Australozyma</taxon>
    </lineage>
</organism>
<dbReference type="GeneID" id="88176141"/>
<evidence type="ECO:0000313" key="10">
    <source>
        <dbReference type="EMBL" id="WPK27685.1"/>
    </source>
</evidence>
<dbReference type="Pfam" id="PF10590">
    <property type="entry name" value="PNP_phzG_C"/>
    <property type="match status" value="1"/>
</dbReference>
<accession>A0AAX4HGF6</accession>